<accession>A0A067L3P6</accession>
<dbReference type="OrthoDB" id="2275718at2759"/>
<dbReference type="Pfam" id="PF14438">
    <property type="entry name" value="SM-ATX"/>
    <property type="match status" value="1"/>
</dbReference>
<evidence type="ECO:0000256" key="1">
    <source>
        <dbReference type="SAM" id="MobiDB-lite"/>
    </source>
</evidence>
<dbReference type="EMBL" id="KK914353">
    <property type="protein sequence ID" value="KDP39120.1"/>
    <property type="molecule type" value="Genomic_DNA"/>
</dbReference>
<gene>
    <name evidence="3" type="ORF">JCGZ_00877</name>
</gene>
<feature type="region of interest" description="Disordered" evidence="1">
    <location>
        <begin position="125"/>
        <end position="149"/>
    </location>
</feature>
<feature type="region of interest" description="Disordered" evidence="1">
    <location>
        <begin position="189"/>
        <end position="225"/>
    </location>
</feature>
<dbReference type="InterPro" id="IPR045117">
    <property type="entry name" value="ATXN2-like"/>
</dbReference>
<evidence type="ECO:0000259" key="2">
    <source>
        <dbReference type="Pfam" id="PF14438"/>
    </source>
</evidence>
<keyword evidence="4" id="KW-1185">Reference proteome</keyword>
<reference evidence="3 4" key="1">
    <citation type="journal article" date="2014" name="PLoS ONE">
        <title>Global Analysis of Gene Expression Profiles in Physic Nut (Jatropha curcas L.) Seedlings Exposed to Salt Stress.</title>
        <authorList>
            <person name="Zhang L."/>
            <person name="Zhang C."/>
            <person name="Wu P."/>
            <person name="Chen Y."/>
            <person name="Li M."/>
            <person name="Jiang H."/>
            <person name="Wu G."/>
        </authorList>
    </citation>
    <scope>NUCLEOTIDE SEQUENCE [LARGE SCALE GENOMIC DNA]</scope>
    <source>
        <strain evidence="4">cv. GZQX0401</strain>
        <tissue evidence="3">Young leaves</tissue>
    </source>
</reference>
<dbReference type="GO" id="GO:0003729">
    <property type="term" value="F:mRNA binding"/>
    <property type="evidence" value="ECO:0007669"/>
    <property type="project" value="TreeGrafter"/>
</dbReference>
<dbReference type="GO" id="GO:0010494">
    <property type="term" value="C:cytoplasmic stress granule"/>
    <property type="evidence" value="ECO:0007669"/>
    <property type="project" value="TreeGrafter"/>
</dbReference>
<dbReference type="PANTHER" id="PTHR12854">
    <property type="entry name" value="ATAXIN 2-RELATED"/>
    <property type="match status" value="1"/>
</dbReference>
<dbReference type="Proteomes" id="UP000027138">
    <property type="component" value="Unassembled WGS sequence"/>
</dbReference>
<dbReference type="AlphaFoldDB" id="A0A067L3P6"/>
<dbReference type="GO" id="GO:0034063">
    <property type="term" value="P:stress granule assembly"/>
    <property type="evidence" value="ECO:0007669"/>
    <property type="project" value="TreeGrafter"/>
</dbReference>
<dbReference type="PANTHER" id="PTHR12854:SF12">
    <property type="entry name" value="POLYADENYLATE-BINDING PROTEIN INTERACTING PROTEIN"/>
    <property type="match status" value="1"/>
</dbReference>
<dbReference type="Gene3D" id="2.30.30.100">
    <property type="match status" value="1"/>
</dbReference>
<dbReference type="InterPro" id="IPR025852">
    <property type="entry name" value="SM_dom_ATX"/>
</dbReference>
<name>A0A067L3P6_JATCU</name>
<feature type="domain" description="Ataxin 2 SM" evidence="2">
    <location>
        <begin position="1"/>
        <end position="72"/>
    </location>
</feature>
<evidence type="ECO:0000313" key="3">
    <source>
        <dbReference type="EMBL" id="KDP39120.1"/>
    </source>
</evidence>
<sequence>MCIIGLPVDVHVRDGSVYSGIFHTASVDKDYGIVLKEAKLTKKGKYDANVANGSVIETLVILSGDLVQVVAKEILFAADGITGNGASDDVEASVANVSSCEVVMCEAKESNRSDVDKKKIHLNSRISTKNKNNSDNGLMPTKAGKEEGRKISTNHTETATEVEHGKINGVNILKSEEASDALVIGRQIGDDESQREQDHQKKKFGLQRKTSDDEDQSSSSISGSCLSEAKAAEEGQMMVKLLPNGVSCDPTPTFVKLDNQCCVRSASAGTSSPTAVCSSISTASSPLIEFASDSHSVSLASSADMVSMQSSESTKSSKEFKLNPGAKIFCPSFASPASASAAVPTVTSMAYVPSHSPMVPVATVTQPEVGMSPFVPRPSVPAKFSPYTNLATVNGGSGPQFSQPIVGHMGNRTQPLRYAGQYHAVQTAPAYVPPNSQAVMVGRLGQLVYVQPVSHDLVQNTATISPLSARSLLTSHQVQYPKHQGSAAGQALQLCAPPPFVAGGQQSFAMPSHIPLLQPPIPANRPIPVPGSNALFGAKFP</sequence>
<organism evidence="3 4">
    <name type="scientific">Jatropha curcas</name>
    <name type="common">Barbados nut</name>
    <dbReference type="NCBI Taxonomy" id="180498"/>
    <lineage>
        <taxon>Eukaryota</taxon>
        <taxon>Viridiplantae</taxon>
        <taxon>Streptophyta</taxon>
        <taxon>Embryophyta</taxon>
        <taxon>Tracheophyta</taxon>
        <taxon>Spermatophyta</taxon>
        <taxon>Magnoliopsida</taxon>
        <taxon>eudicotyledons</taxon>
        <taxon>Gunneridae</taxon>
        <taxon>Pentapetalae</taxon>
        <taxon>rosids</taxon>
        <taxon>fabids</taxon>
        <taxon>Malpighiales</taxon>
        <taxon>Euphorbiaceae</taxon>
        <taxon>Crotonoideae</taxon>
        <taxon>Jatropheae</taxon>
        <taxon>Jatropha</taxon>
    </lineage>
</organism>
<feature type="compositionally biased region" description="Polar residues" evidence="1">
    <location>
        <begin position="125"/>
        <end position="136"/>
    </location>
</feature>
<feature type="compositionally biased region" description="Basic and acidic residues" evidence="1">
    <location>
        <begin position="189"/>
        <end position="199"/>
    </location>
</feature>
<dbReference type="STRING" id="180498.A0A067L3P6"/>
<proteinExistence type="predicted"/>
<protein>
    <recommendedName>
        <fullName evidence="2">Ataxin 2 SM domain-containing protein</fullName>
    </recommendedName>
</protein>
<evidence type="ECO:0000313" key="4">
    <source>
        <dbReference type="Proteomes" id="UP000027138"/>
    </source>
</evidence>